<dbReference type="InterPro" id="IPR029063">
    <property type="entry name" value="SAM-dependent_MTases_sf"/>
</dbReference>
<evidence type="ECO:0000313" key="6">
    <source>
        <dbReference type="Proteomes" id="UP001575652"/>
    </source>
</evidence>
<feature type="domain" description="Methyltransferase type 11" evidence="4">
    <location>
        <begin position="50"/>
        <end position="144"/>
    </location>
</feature>
<keyword evidence="2 5" id="KW-0808">Transferase</keyword>
<organism evidence="5 6">
    <name type="scientific">Arthrobacter halodurans</name>
    <dbReference type="NCBI Taxonomy" id="516699"/>
    <lineage>
        <taxon>Bacteria</taxon>
        <taxon>Bacillati</taxon>
        <taxon>Actinomycetota</taxon>
        <taxon>Actinomycetes</taxon>
        <taxon>Micrococcales</taxon>
        <taxon>Micrococcaceae</taxon>
        <taxon>Arthrobacter</taxon>
    </lineage>
</organism>
<dbReference type="SUPFAM" id="SSF53335">
    <property type="entry name" value="S-adenosyl-L-methionine-dependent methyltransferases"/>
    <property type="match status" value="1"/>
</dbReference>
<gene>
    <name evidence="5" type="ORF">ACETWP_03385</name>
</gene>
<evidence type="ECO:0000259" key="4">
    <source>
        <dbReference type="Pfam" id="PF08241"/>
    </source>
</evidence>
<evidence type="ECO:0000256" key="1">
    <source>
        <dbReference type="ARBA" id="ARBA00022603"/>
    </source>
</evidence>
<comment type="caution">
    <text evidence="5">The sequence shown here is derived from an EMBL/GenBank/DDBJ whole genome shotgun (WGS) entry which is preliminary data.</text>
</comment>
<dbReference type="RefSeq" id="WP_373970786.1">
    <property type="nucleotide sequence ID" value="NZ_JBHDLJ010000002.1"/>
</dbReference>
<evidence type="ECO:0000313" key="5">
    <source>
        <dbReference type="EMBL" id="MFB0833620.1"/>
    </source>
</evidence>
<name>A0ABV4ULK0_9MICC</name>
<accession>A0ABV4ULK0</accession>
<keyword evidence="1 5" id="KW-0489">Methyltransferase</keyword>
<dbReference type="Pfam" id="PF08241">
    <property type="entry name" value="Methyltransf_11"/>
    <property type="match status" value="1"/>
</dbReference>
<evidence type="ECO:0000256" key="2">
    <source>
        <dbReference type="ARBA" id="ARBA00022679"/>
    </source>
</evidence>
<dbReference type="EMBL" id="JBHDLJ010000002">
    <property type="protein sequence ID" value="MFB0833620.1"/>
    <property type="molecule type" value="Genomic_DNA"/>
</dbReference>
<dbReference type="GO" id="GO:0008168">
    <property type="term" value="F:methyltransferase activity"/>
    <property type="evidence" value="ECO:0007669"/>
    <property type="project" value="UniProtKB-KW"/>
</dbReference>
<evidence type="ECO:0000256" key="3">
    <source>
        <dbReference type="ARBA" id="ARBA00022691"/>
    </source>
</evidence>
<sequence length="198" mass="21198">MTRDMRRYWDEQAEGFDDAADHGLVDPAVREAWETLLLPLVPGPGSDVADLGCGTGSLSLLLGGAGHRVRGLDFSERMVDVARAKAERTGVSAEFVVGDASFPPFAPGSFDVVLARHVLWALPDPGAAVARWTRLLRGSGTLILVEGLWGTGAGIPADRCLEVVRGHRKKAELTMLDDPALWGRAITDERYLVVSAPG</sequence>
<dbReference type="PANTHER" id="PTHR43464">
    <property type="entry name" value="METHYLTRANSFERASE"/>
    <property type="match status" value="1"/>
</dbReference>
<dbReference type="EC" id="2.1.1.-" evidence="5"/>
<keyword evidence="3" id="KW-0949">S-adenosyl-L-methionine</keyword>
<reference evidence="5 6" key="1">
    <citation type="submission" date="2024-09" db="EMBL/GenBank/DDBJ databases">
        <authorList>
            <person name="Salinas-Garcia M.A."/>
            <person name="Prieme A."/>
        </authorList>
    </citation>
    <scope>NUCLEOTIDE SEQUENCE [LARGE SCALE GENOMIC DNA]</scope>
    <source>
        <strain evidence="5 6">DSM 21081</strain>
    </source>
</reference>
<dbReference type="Proteomes" id="UP001575652">
    <property type="component" value="Unassembled WGS sequence"/>
</dbReference>
<keyword evidence="6" id="KW-1185">Reference proteome</keyword>
<dbReference type="GO" id="GO:0032259">
    <property type="term" value="P:methylation"/>
    <property type="evidence" value="ECO:0007669"/>
    <property type="project" value="UniProtKB-KW"/>
</dbReference>
<dbReference type="PANTHER" id="PTHR43464:SF19">
    <property type="entry name" value="UBIQUINONE BIOSYNTHESIS O-METHYLTRANSFERASE, MITOCHONDRIAL"/>
    <property type="match status" value="1"/>
</dbReference>
<dbReference type="InterPro" id="IPR013216">
    <property type="entry name" value="Methyltransf_11"/>
</dbReference>
<proteinExistence type="predicted"/>
<dbReference type="Gene3D" id="3.40.50.150">
    <property type="entry name" value="Vaccinia Virus protein VP39"/>
    <property type="match status" value="1"/>
</dbReference>
<protein>
    <submittedName>
        <fullName evidence="5">Class I SAM-dependent methyltransferase</fullName>
        <ecNumber evidence="5">2.1.1.-</ecNumber>
    </submittedName>
</protein>
<dbReference type="CDD" id="cd02440">
    <property type="entry name" value="AdoMet_MTases"/>
    <property type="match status" value="1"/>
</dbReference>